<dbReference type="Proteomes" id="UP000052019">
    <property type="component" value="Unassembled WGS sequence"/>
</dbReference>
<keyword evidence="8" id="KW-1185">Reference proteome</keyword>
<feature type="transmembrane region" description="Helical" evidence="4">
    <location>
        <begin position="241"/>
        <end position="260"/>
    </location>
</feature>
<feature type="transmembrane region" description="Helical" evidence="4">
    <location>
        <begin position="76"/>
        <end position="95"/>
    </location>
</feature>
<feature type="transmembrane region" description="Helical" evidence="4">
    <location>
        <begin position="215"/>
        <end position="235"/>
    </location>
</feature>
<dbReference type="PATRIC" id="fig|200450.4.peg.2933"/>
<dbReference type="PANTHER" id="PTHR42910:SF1">
    <property type="entry name" value="MAJOR FACILITATOR SUPERFAMILY (MFS) PROFILE DOMAIN-CONTAINING PROTEIN"/>
    <property type="match status" value="1"/>
</dbReference>
<evidence type="ECO:0000256" key="1">
    <source>
        <dbReference type="ARBA" id="ARBA00022692"/>
    </source>
</evidence>
<feature type="transmembrane region" description="Helical" evidence="4">
    <location>
        <begin position="46"/>
        <end position="69"/>
    </location>
</feature>
<proteinExistence type="predicted"/>
<dbReference type="OrthoDB" id="9815356at2"/>
<feature type="transmembrane region" description="Helical" evidence="4">
    <location>
        <begin position="101"/>
        <end position="120"/>
    </location>
</feature>
<dbReference type="GO" id="GO:0022857">
    <property type="term" value="F:transmembrane transporter activity"/>
    <property type="evidence" value="ECO:0007669"/>
    <property type="project" value="InterPro"/>
</dbReference>
<dbReference type="Proteomes" id="UP000183126">
    <property type="component" value="Chromosome I"/>
</dbReference>
<dbReference type="RefSeq" id="WP_057006956.1">
    <property type="nucleotide sequence ID" value="NZ_JYLK01000002.1"/>
</dbReference>
<dbReference type="InterPro" id="IPR036259">
    <property type="entry name" value="MFS_trans_sf"/>
</dbReference>
<evidence type="ECO:0000256" key="3">
    <source>
        <dbReference type="ARBA" id="ARBA00023136"/>
    </source>
</evidence>
<evidence type="ECO:0000313" key="8">
    <source>
        <dbReference type="Proteomes" id="UP000183126"/>
    </source>
</evidence>
<keyword evidence="3 4" id="KW-0472">Membrane</keyword>
<dbReference type="SUPFAM" id="SSF103473">
    <property type="entry name" value="MFS general substrate transporter"/>
    <property type="match status" value="1"/>
</dbReference>
<protein>
    <submittedName>
        <fullName evidence="5">MFS transporter</fullName>
    </submittedName>
    <submittedName>
        <fullName evidence="6">Predicted arabinose efflux permease, MFS family</fullName>
    </submittedName>
</protein>
<evidence type="ECO:0000313" key="5">
    <source>
        <dbReference type="EMBL" id="KRP62459.1"/>
    </source>
</evidence>
<gene>
    <name evidence="6" type="ORF">SAMN04490205_2147</name>
    <name evidence="5" type="ORF">TU79_04870</name>
</gene>
<accession>A0A0R2ZV23</accession>
<dbReference type="AlphaFoldDB" id="A0A0R2ZV23"/>
<feature type="transmembrane region" description="Helical" evidence="4">
    <location>
        <begin position="337"/>
        <end position="358"/>
    </location>
</feature>
<dbReference type="Gene3D" id="1.20.1250.20">
    <property type="entry name" value="MFS general substrate transporter like domains"/>
    <property type="match status" value="1"/>
</dbReference>
<evidence type="ECO:0000313" key="6">
    <source>
        <dbReference type="EMBL" id="SDS31714.1"/>
    </source>
</evidence>
<reference evidence="5 7" key="1">
    <citation type="submission" date="2015-02" db="EMBL/GenBank/DDBJ databases">
        <title>Two Pseudomonas sp. nov. isolated from raw milk.</title>
        <authorList>
            <person name="Wenning M."/>
            <person name="von Neubeck M."/>
            <person name="Huptas C."/>
            <person name="Scherer S."/>
        </authorList>
    </citation>
    <scope>NUCLEOTIDE SEQUENCE [LARGE SCALE GENOMIC DNA]</scope>
    <source>
        <strain evidence="5 7">DSM 14937</strain>
    </source>
</reference>
<feature type="transmembrane region" description="Helical" evidence="4">
    <location>
        <begin position="165"/>
        <end position="184"/>
    </location>
</feature>
<organism evidence="5 7">
    <name type="scientific">Pseudomonas trivialis</name>
    <dbReference type="NCBI Taxonomy" id="200450"/>
    <lineage>
        <taxon>Bacteria</taxon>
        <taxon>Pseudomonadati</taxon>
        <taxon>Pseudomonadota</taxon>
        <taxon>Gammaproteobacteria</taxon>
        <taxon>Pseudomonadales</taxon>
        <taxon>Pseudomonadaceae</taxon>
        <taxon>Pseudomonas</taxon>
    </lineage>
</organism>
<reference evidence="6 8" key="2">
    <citation type="submission" date="2016-10" db="EMBL/GenBank/DDBJ databases">
        <authorList>
            <person name="Varghese N."/>
            <person name="Submissions S."/>
        </authorList>
    </citation>
    <scope>NUCLEOTIDE SEQUENCE [LARGE SCALE GENOMIC DNA]</scope>
    <source>
        <strain evidence="6 8">BS3111</strain>
    </source>
</reference>
<dbReference type="PANTHER" id="PTHR42910">
    <property type="entry name" value="TRANSPORTER SCO4007-RELATED"/>
    <property type="match status" value="1"/>
</dbReference>
<feature type="transmembrane region" description="Helical" evidence="4">
    <location>
        <begin position="132"/>
        <end position="153"/>
    </location>
</feature>
<keyword evidence="1 4" id="KW-0812">Transmembrane</keyword>
<feature type="transmembrane region" description="Helical" evidence="4">
    <location>
        <begin position="364"/>
        <end position="383"/>
    </location>
</feature>
<feature type="transmembrane region" description="Helical" evidence="4">
    <location>
        <begin position="297"/>
        <end position="316"/>
    </location>
</feature>
<feature type="transmembrane region" description="Helical" evidence="4">
    <location>
        <begin position="12"/>
        <end position="40"/>
    </location>
</feature>
<dbReference type="EMBL" id="LT629760">
    <property type="protein sequence ID" value="SDS31714.1"/>
    <property type="molecule type" value="Genomic_DNA"/>
</dbReference>
<keyword evidence="2 4" id="KW-1133">Transmembrane helix</keyword>
<dbReference type="InterPro" id="IPR011701">
    <property type="entry name" value="MFS"/>
</dbReference>
<name>A0A0R2ZV23_9PSED</name>
<sequence length="403" mass="42582">MNSDTSMSRGVLALYCLATGFSVAAVVYHQSMTFLIAASFGLPVDALWSLSLATQLGYGAGLVLCLPLGDVHPPRVLIPGALLLLGVTLLLLSVAPTLTVVIVLCAVAGVLSVGGQLLIAHCARTCLPTERAAVIGSLLSSLFAGLLLARVLAGWGGEVVGWRGMYLVVGMLTMTLGLLIRAHLRIVPPCEPIGYGVILIRQYRLWMAHAPLRRLALIAACFFAASNGIWANLGSLTHTTLQWSTAQTGLLAFTSLAALRSPMLADYLQRKMRWQAVVMLLGTGLMLVSLAGALMGAHVVMIVVFLVVADIAVRSVQALTQSRVLAINPAAASRLNSLYMTVFFLGAAVGSWLGGVAVHHLGWLGMYLFPLFCTLAGLGLLVFSGHDESDPTLSPVLPQQPRP</sequence>
<feature type="transmembrane region" description="Helical" evidence="4">
    <location>
        <begin position="272"/>
        <end position="291"/>
    </location>
</feature>
<evidence type="ECO:0000256" key="4">
    <source>
        <dbReference type="SAM" id="Phobius"/>
    </source>
</evidence>
<dbReference type="Pfam" id="PF07690">
    <property type="entry name" value="MFS_1"/>
    <property type="match status" value="1"/>
</dbReference>
<evidence type="ECO:0000313" key="7">
    <source>
        <dbReference type="Proteomes" id="UP000052019"/>
    </source>
</evidence>
<evidence type="ECO:0000256" key="2">
    <source>
        <dbReference type="ARBA" id="ARBA00022989"/>
    </source>
</evidence>
<dbReference type="EMBL" id="JYLK01000002">
    <property type="protein sequence ID" value="KRP62459.1"/>
    <property type="molecule type" value="Genomic_DNA"/>
</dbReference>